<gene>
    <name evidence="1" type="ORF">P873_13685</name>
</gene>
<evidence type="ECO:0008006" key="3">
    <source>
        <dbReference type="Google" id="ProtNLM"/>
    </source>
</evidence>
<dbReference type="Gene3D" id="1.20.910.10">
    <property type="entry name" value="Heme oxygenase-like"/>
    <property type="match status" value="1"/>
</dbReference>
<dbReference type="CDD" id="cd19166">
    <property type="entry name" value="HemeO-bac"/>
    <property type="match status" value="1"/>
</dbReference>
<dbReference type="eggNOG" id="COG3230">
    <property type="taxonomic scope" value="Bacteria"/>
</dbReference>
<proteinExistence type="predicted"/>
<sequence>MLRESTRARHARVDALFGEGFTGREGYAAYLLGMRALLSLLLPRLPELAPLLPLLEDDLRSIAADSVVDTETFAADAIETTAPTLPDSEAQRLGWRYVIHGSSLGARVLQRQAAALGASPDHGARFLAAHAQGDGWRALFAALTGSTAPPAEVAAVLAAADAAFAAAEAAFRRAIAAMSRGVPA</sequence>
<dbReference type="AlphaFoldDB" id="A0A091B7Q8"/>
<name>A0A091B7Q8_9GAMM</name>
<dbReference type="Proteomes" id="UP000029391">
    <property type="component" value="Unassembled WGS sequence"/>
</dbReference>
<dbReference type="EMBL" id="AWXU01000049">
    <property type="protein sequence ID" value="KFN48703.1"/>
    <property type="molecule type" value="Genomic_DNA"/>
</dbReference>
<evidence type="ECO:0000313" key="1">
    <source>
        <dbReference type="EMBL" id="KFN48703.1"/>
    </source>
</evidence>
<dbReference type="SUPFAM" id="SSF48613">
    <property type="entry name" value="Heme oxygenase-like"/>
    <property type="match status" value="1"/>
</dbReference>
<dbReference type="InterPro" id="IPR016084">
    <property type="entry name" value="Haem_Oase-like_multi-hlx"/>
</dbReference>
<accession>A0A091B7Q8</accession>
<protein>
    <recommendedName>
        <fullName evidence="3">Heme oxygenase</fullName>
    </recommendedName>
</protein>
<dbReference type="STRING" id="1121013.GCA_000426365_02711"/>
<reference evidence="1 2" key="1">
    <citation type="submission" date="2013-09" db="EMBL/GenBank/DDBJ databases">
        <title>Genome sequencing of Arenimonas composti.</title>
        <authorList>
            <person name="Chen F."/>
            <person name="Wang G."/>
        </authorList>
    </citation>
    <scope>NUCLEOTIDE SEQUENCE [LARGE SCALE GENOMIC DNA]</scope>
    <source>
        <strain evidence="1 2">TR7-09</strain>
    </source>
</reference>
<evidence type="ECO:0000313" key="2">
    <source>
        <dbReference type="Proteomes" id="UP000029391"/>
    </source>
</evidence>
<organism evidence="1 2">
    <name type="scientific">Arenimonas composti TR7-09 = DSM 18010</name>
    <dbReference type="NCBI Taxonomy" id="1121013"/>
    <lineage>
        <taxon>Bacteria</taxon>
        <taxon>Pseudomonadati</taxon>
        <taxon>Pseudomonadota</taxon>
        <taxon>Gammaproteobacteria</taxon>
        <taxon>Lysobacterales</taxon>
        <taxon>Lysobacteraceae</taxon>
        <taxon>Arenimonas</taxon>
    </lineage>
</organism>
<comment type="caution">
    <text evidence="1">The sequence shown here is derived from an EMBL/GenBank/DDBJ whole genome shotgun (WGS) entry which is preliminary data.</text>
</comment>
<keyword evidence="2" id="KW-1185">Reference proteome</keyword>